<dbReference type="InterPro" id="IPR000064">
    <property type="entry name" value="NLP_P60_dom"/>
</dbReference>
<accession>A0ABQ9E9F8</accession>
<sequence>MKILKNVNQPTAGDVVAFPSQTGLGHVGIVTGSNQYISAGKKIVEESSIPNNRKKVYWRYLYAKGGC</sequence>
<feature type="domain" description="NlpC/P60" evidence="5">
    <location>
        <begin position="6"/>
        <end position="52"/>
    </location>
</feature>
<evidence type="ECO:0000256" key="4">
    <source>
        <dbReference type="ARBA" id="ARBA00022807"/>
    </source>
</evidence>
<dbReference type="SUPFAM" id="SSF54001">
    <property type="entry name" value="Cysteine proteinases"/>
    <property type="match status" value="1"/>
</dbReference>
<evidence type="ECO:0000256" key="1">
    <source>
        <dbReference type="ARBA" id="ARBA00007074"/>
    </source>
</evidence>
<comment type="caution">
    <text evidence="6">The sequence shown here is derived from an EMBL/GenBank/DDBJ whole genome shotgun (WGS) entry which is preliminary data.</text>
</comment>
<comment type="similarity">
    <text evidence="1">Belongs to the peptidase C40 family.</text>
</comment>
<evidence type="ECO:0000259" key="5">
    <source>
        <dbReference type="Pfam" id="PF00877"/>
    </source>
</evidence>
<dbReference type="InterPro" id="IPR038765">
    <property type="entry name" value="Papain-like_cys_pep_sf"/>
</dbReference>
<gene>
    <name evidence="6" type="ORF">KUTeg_020971</name>
</gene>
<keyword evidence="3" id="KW-0378">Hydrolase</keyword>
<keyword evidence="2" id="KW-0645">Protease</keyword>
<dbReference type="Pfam" id="PF00877">
    <property type="entry name" value="NLPC_P60"/>
    <property type="match status" value="1"/>
</dbReference>
<dbReference type="Gene3D" id="3.90.1720.10">
    <property type="entry name" value="endopeptidase domain like (from Nostoc punctiforme)"/>
    <property type="match status" value="1"/>
</dbReference>
<proteinExistence type="inferred from homology"/>
<keyword evidence="7" id="KW-1185">Reference proteome</keyword>
<name>A0ABQ9E9F8_TEGGR</name>
<dbReference type="Proteomes" id="UP001217089">
    <property type="component" value="Unassembled WGS sequence"/>
</dbReference>
<reference evidence="6 7" key="1">
    <citation type="submission" date="2022-12" db="EMBL/GenBank/DDBJ databases">
        <title>Chromosome-level genome of Tegillarca granosa.</title>
        <authorList>
            <person name="Kim J."/>
        </authorList>
    </citation>
    <scope>NUCLEOTIDE SEQUENCE [LARGE SCALE GENOMIC DNA]</scope>
    <source>
        <strain evidence="6">Teg-2019</strain>
        <tissue evidence="6">Adductor muscle</tissue>
    </source>
</reference>
<evidence type="ECO:0000313" key="7">
    <source>
        <dbReference type="Proteomes" id="UP001217089"/>
    </source>
</evidence>
<evidence type="ECO:0000256" key="2">
    <source>
        <dbReference type="ARBA" id="ARBA00022670"/>
    </source>
</evidence>
<protein>
    <recommendedName>
        <fullName evidence="5">NlpC/P60 domain-containing protein</fullName>
    </recommendedName>
</protein>
<keyword evidence="4" id="KW-0788">Thiol protease</keyword>
<organism evidence="6 7">
    <name type="scientific">Tegillarca granosa</name>
    <name type="common">Malaysian cockle</name>
    <name type="synonym">Anadara granosa</name>
    <dbReference type="NCBI Taxonomy" id="220873"/>
    <lineage>
        <taxon>Eukaryota</taxon>
        <taxon>Metazoa</taxon>
        <taxon>Spiralia</taxon>
        <taxon>Lophotrochozoa</taxon>
        <taxon>Mollusca</taxon>
        <taxon>Bivalvia</taxon>
        <taxon>Autobranchia</taxon>
        <taxon>Pteriomorphia</taxon>
        <taxon>Arcoida</taxon>
        <taxon>Arcoidea</taxon>
        <taxon>Arcidae</taxon>
        <taxon>Tegillarca</taxon>
    </lineage>
</organism>
<evidence type="ECO:0000313" key="6">
    <source>
        <dbReference type="EMBL" id="KAJ8301984.1"/>
    </source>
</evidence>
<evidence type="ECO:0000256" key="3">
    <source>
        <dbReference type="ARBA" id="ARBA00022801"/>
    </source>
</evidence>
<dbReference type="EMBL" id="JARBDR010000918">
    <property type="protein sequence ID" value="KAJ8301984.1"/>
    <property type="molecule type" value="Genomic_DNA"/>
</dbReference>